<dbReference type="CDD" id="cd14014">
    <property type="entry name" value="STKc_PknB_like"/>
    <property type="match status" value="1"/>
</dbReference>
<evidence type="ECO:0000313" key="4">
    <source>
        <dbReference type="EMBL" id="OQK17441.1"/>
    </source>
</evidence>
<evidence type="ECO:0000256" key="1">
    <source>
        <dbReference type="SAM" id="Phobius"/>
    </source>
</evidence>
<dbReference type="PANTHER" id="PTHR44167">
    <property type="entry name" value="OVARIAN-SPECIFIC SERINE/THREONINE-PROTEIN KINASE LOK-RELATED"/>
    <property type="match status" value="1"/>
</dbReference>
<keyword evidence="1" id="KW-1133">Transmembrane helix</keyword>
<dbReference type="AlphaFoldDB" id="A0A1V8M785"/>
<feature type="transmembrane region" description="Helical" evidence="1">
    <location>
        <begin position="556"/>
        <end position="576"/>
    </location>
</feature>
<dbReference type="Pfam" id="PF13672">
    <property type="entry name" value="PP2C_2"/>
    <property type="match status" value="1"/>
</dbReference>
<dbReference type="SMART" id="SM00220">
    <property type="entry name" value="S_TKc"/>
    <property type="match status" value="1"/>
</dbReference>
<dbReference type="Pfam" id="PF00069">
    <property type="entry name" value="Pkinase"/>
    <property type="match status" value="1"/>
</dbReference>
<dbReference type="InterPro" id="IPR011009">
    <property type="entry name" value="Kinase-like_dom_sf"/>
</dbReference>
<dbReference type="SUPFAM" id="SSF56112">
    <property type="entry name" value="Protein kinase-like (PK-like)"/>
    <property type="match status" value="1"/>
</dbReference>
<feature type="domain" description="PPM-type phosphatase" evidence="3">
    <location>
        <begin position="9"/>
        <end position="236"/>
    </location>
</feature>
<dbReference type="Gene3D" id="3.60.40.10">
    <property type="entry name" value="PPM-type phosphatase domain"/>
    <property type="match status" value="1"/>
</dbReference>
<proteinExistence type="predicted"/>
<dbReference type="OrthoDB" id="9801841at2"/>
<evidence type="ECO:0000259" key="3">
    <source>
        <dbReference type="PROSITE" id="PS51746"/>
    </source>
</evidence>
<name>A0A1V8M785_9GAMM</name>
<feature type="domain" description="Protein kinase" evidence="2">
    <location>
        <begin position="269"/>
        <end position="549"/>
    </location>
</feature>
<dbReference type="InterPro" id="IPR008271">
    <property type="entry name" value="Ser/Thr_kinase_AS"/>
</dbReference>
<dbReference type="Proteomes" id="UP000191980">
    <property type="component" value="Unassembled WGS sequence"/>
</dbReference>
<dbReference type="PANTHER" id="PTHR44167:SF30">
    <property type="entry name" value="PHOSPHORYLASE KINASE"/>
    <property type="match status" value="1"/>
</dbReference>
<protein>
    <submittedName>
        <fullName evidence="4">Protein kinase</fullName>
    </submittedName>
</protein>
<dbReference type="PROSITE" id="PS51746">
    <property type="entry name" value="PPM_2"/>
    <property type="match status" value="1"/>
</dbReference>
<dbReference type="PROSITE" id="PS00108">
    <property type="entry name" value="PROTEIN_KINASE_ST"/>
    <property type="match status" value="1"/>
</dbReference>
<keyword evidence="4" id="KW-0808">Transferase</keyword>
<keyword evidence="4" id="KW-0418">Kinase</keyword>
<dbReference type="STRING" id="1420851.AU255_06065"/>
<dbReference type="RefSeq" id="WP_080522051.1">
    <property type="nucleotide sequence ID" value="NZ_LPUF01000001.1"/>
</dbReference>
<dbReference type="SUPFAM" id="SSF81606">
    <property type="entry name" value="PP2C-like"/>
    <property type="match status" value="1"/>
</dbReference>
<gene>
    <name evidence="4" type="ORF">AU255_06065</name>
</gene>
<accession>A0A1V8M785</accession>
<keyword evidence="1" id="KW-0472">Membrane</keyword>
<evidence type="ECO:0000259" key="2">
    <source>
        <dbReference type="PROSITE" id="PS50011"/>
    </source>
</evidence>
<dbReference type="GO" id="GO:0005524">
    <property type="term" value="F:ATP binding"/>
    <property type="evidence" value="ECO:0007669"/>
    <property type="project" value="InterPro"/>
</dbReference>
<dbReference type="GO" id="GO:0004674">
    <property type="term" value="F:protein serine/threonine kinase activity"/>
    <property type="evidence" value="ECO:0007669"/>
    <property type="project" value="TreeGrafter"/>
</dbReference>
<reference evidence="4 5" key="1">
    <citation type="submission" date="2015-12" db="EMBL/GenBank/DDBJ databases">
        <authorList>
            <person name="Shamseldin A."/>
            <person name="Moawad H."/>
            <person name="Abd El-Rahim W.M."/>
            <person name="Sadowsky M.J."/>
        </authorList>
    </citation>
    <scope>NUCLEOTIDE SEQUENCE [LARGE SCALE GENOMIC DNA]</scope>
    <source>
        <strain evidence="4 5">WF1</strain>
    </source>
</reference>
<dbReference type="CDD" id="cd00143">
    <property type="entry name" value="PP2Cc"/>
    <property type="match status" value="1"/>
</dbReference>
<dbReference type="SMART" id="SM00332">
    <property type="entry name" value="PP2Cc"/>
    <property type="match status" value="1"/>
</dbReference>
<organism evidence="4 5">
    <name type="scientific">Methyloprofundus sedimenti</name>
    <dbReference type="NCBI Taxonomy" id="1420851"/>
    <lineage>
        <taxon>Bacteria</taxon>
        <taxon>Pseudomonadati</taxon>
        <taxon>Pseudomonadota</taxon>
        <taxon>Gammaproteobacteria</taxon>
        <taxon>Methylococcales</taxon>
        <taxon>Methylococcaceae</taxon>
        <taxon>Methyloprofundus</taxon>
    </lineage>
</organism>
<keyword evidence="5" id="KW-1185">Reference proteome</keyword>
<keyword evidence="1" id="KW-0812">Transmembrane</keyword>
<dbReference type="Gene3D" id="1.10.510.10">
    <property type="entry name" value="Transferase(Phosphotransferase) domain 1"/>
    <property type="match status" value="1"/>
</dbReference>
<dbReference type="InterPro" id="IPR000719">
    <property type="entry name" value="Prot_kinase_dom"/>
</dbReference>
<comment type="caution">
    <text evidence="4">The sequence shown here is derived from an EMBL/GenBank/DDBJ whole genome shotgun (WGS) entry which is preliminary data.</text>
</comment>
<dbReference type="SMART" id="SM00331">
    <property type="entry name" value="PP2C_SIG"/>
    <property type="match status" value="1"/>
</dbReference>
<dbReference type="PROSITE" id="PS50011">
    <property type="entry name" value="PROTEIN_KINASE_DOM"/>
    <property type="match status" value="1"/>
</dbReference>
<dbReference type="InterPro" id="IPR036457">
    <property type="entry name" value="PPM-type-like_dom_sf"/>
</dbReference>
<dbReference type="InterPro" id="IPR001932">
    <property type="entry name" value="PPM-type_phosphatase-like_dom"/>
</dbReference>
<dbReference type="EMBL" id="LPUF01000001">
    <property type="protein sequence ID" value="OQK17441.1"/>
    <property type="molecule type" value="Genomic_DNA"/>
</dbReference>
<sequence length="577" mass="65278">MTGQTLKISIASASDKGIKARNEDFLGATIPAGAQLTHKGIAVAIADGMSGSDAGHEASHCCVDSFLSDYYSTPDSWSVKQAGQKILSATNSWLYSQGQQRYDSVKGMVSTLSILVLKSNTAHIFHIGDSRIYRLRKGNLEQMTRDHRVWISDKKNYLNRAMGIEPRLEVDYKAFPLEQGDLFFTSTDGVHDFIAEKALKSLLQSGDDLEHIAQRIVHQASDNKSDDNLSCQVLRVDEIPLAKEDEVLRRYANLPFPPPLDVGMVLDGYKIQAELHASKRTQIYRALDTKTGTQVILKTPSVLYEDDTFYIEHFLHEEWAGKRINHENVLKVLGTDRVKTCIYYATEFIDGITLREWIDNHPKPYIREVRQIVEQIAKGLRAFHRMEMLHQDLKPENIMLDKQGTVKIIDFGSVKIAGIAEMTPFENQENENVLGTLNYTAPEYHLGQRGTVKSDLYSLGVISYEMINGALPFGVDMPEKPNKINLAKLAYVPSFHKNAMVPIWIDGALKKATSIYSQVRYEEVSEFIYDLSTPNPLFLKEAERSKPLIERNPITFWKVLSSILLLINLVLFYFVLK</sequence>
<evidence type="ECO:0000313" key="5">
    <source>
        <dbReference type="Proteomes" id="UP000191980"/>
    </source>
</evidence>